<dbReference type="EMBL" id="VRMN01000010">
    <property type="protein sequence ID" value="KAA8492295.1"/>
    <property type="molecule type" value="Genomic_DNA"/>
</dbReference>
<reference evidence="2" key="1">
    <citation type="journal article" date="2019" name="Nat. Commun.">
        <title>Expansion of phycobilisome linker gene families in mesophilic red algae.</title>
        <authorList>
            <person name="Lee J."/>
            <person name="Kim D."/>
            <person name="Bhattacharya D."/>
            <person name="Yoon H.S."/>
        </authorList>
    </citation>
    <scope>NUCLEOTIDE SEQUENCE [LARGE SCALE GENOMIC DNA]</scope>
    <source>
        <strain evidence="2">CCMP 1328</strain>
    </source>
</reference>
<dbReference type="AlphaFoldDB" id="A0A5J4YMC0"/>
<comment type="caution">
    <text evidence="1">The sequence shown here is derived from an EMBL/GenBank/DDBJ whole genome shotgun (WGS) entry which is preliminary data.</text>
</comment>
<evidence type="ECO:0000313" key="1">
    <source>
        <dbReference type="EMBL" id="KAA8492295.1"/>
    </source>
</evidence>
<evidence type="ECO:0000313" key="2">
    <source>
        <dbReference type="Proteomes" id="UP000324585"/>
    </source>
</evidence>
<dbReference type="Proteomes" id="UP000324585">
    <property type="component" value="Unassembled WGS sequence"/>
</dbReference>
<protein>
    <submittedName>
        <fullName evidence="1">Uncharacterized protein</fullName>
    </submittedName>
</protein>
<sequence length="195" mass="20486">MGLTRYGGNSTVVDVLVRVATSAGHRVRNEVHLDDSPDIVGARPGDVSFSSHLVNVDVVAFNRVATAGIRKRGCFAAARAATAASSSGHTANVVAFTVSTCGNVDSLGHSFLAKDARDFVRKRQIRPAWALTVASQVVSLTVYRGVAHAILLRYAAGYATFTSGGLRWLPHVTLALGASVPSASADHTRAAKFRS</sequence>
<gene>
    <name evidence="1" type="ORF">FVE85_3733</name>
</gene>
<organism evidence="1 2">
    <name type="scientific">Porphyridium purpureum</name>
    <name type="common">Red alga</name>
    <name type="synonym">Porphyridium cruentum</name>
    <dbReference type="NCBI Taxonomy" id="35688"/>
    <lineage>
        <taxon>Eukaryota</taxon>
        <taxon>Rhodophyta</taxon>
        <taxon>Bangiophyceae</taxon>
        <taxon>Porphyridiales</taxon>
        <taxon>Porphyridiaceae</taxon>
        <taxon>Porphyridium</taxon>
    </lineage>
</organism>
<keyword evidence="2" id="KW-1185">Reference proteome</keyword>
<name>A0A5J4YMC0_PORPP</name>
<proteinExistence type="predicted"/>
<accession>A0A5J4YMC0</accession>